<dbReference type="AlphaFoldDB" id="A0AAD6S9D4"/>
<sequence length="109" mass="12739">MESRVAFTLVSSHIQQITRERFCLLDKIDALGTKNDEENHTKDNEGYRFNEWRRRIYEKGLAVKTKRVGILLEPESLVPTQNTFSDGLSRFGFNLLVPDFLREFELGVF</sequence>
<accession>A0AAD6S9D4</accession>
<reference evidence="1" key="1">
    <citation type="submission" date="2023-03" db="EMBL/GenBank/DDBJ databases">
        <title>Massive genome expansion in bonnet fungi (Mycena s.s.) driven by repeated elements and novel gene families across ecological guilds.</title>
        <authorList>
            <consortium name="Lawrence Berkeley National Laboratory"/>
            <person name="Harder C.B."/>
            <person name="Miyauchi S."/>
            <person name="Viragh M."/>
            <person name="Kuo A."/>
            <person name="Thoen E."/>
            <person name="Andreopoulos B."/>
            <person name="Lu D."/>
            <person name="Skrede I."/>
            <person name="Drula E."/>
            <person name="Henrissat B."/>
            <person name="Morin E."/>
            <person name="Kohler A."/>
            <person name="Barry K."/>
            <person name="LaButti K."/>
            <person name="Morin E."/>
            <person name="Salamov A."/>
            <person name="Lipzen A."/>
            <person name="Mereny Z."/>
            <person name="Hegedus B."/>
            <person name="Baldrian P."/>
            <person name="Stursova M."/>
            <person name="Weitz H."/>
            <person name="Taylor A."/>
            <person name="Grigoriev I.V."/>
            <person name="Nagy L.G."/>
            <person name="Martin F."/>
            <person name="Kauserud H."/>
        </authorList>
    </citation>
    <scope>NUCLEOTIDE SEQUENCE</scope>
    <source>
        <strain evidence="1">CBHHK200</strain>
    </source>
</reference>
<keyword evidence="2" id="KW-1185">Reference proteome</keyword>
<comment type="caution">
    <text evidence="1">The sequence shown here is derived from an EMBL/GenBank/DDBJ whole genome shotgun (WGS) entry which is preliminary data.</text>
</comment>
<dbReference type="Proteomes" id="UP001218188">
    <property type="component" value="Unassembled WGS sequence"/>
</dbReference>
<name>A0AAD6S9D4_9AGAR</name>
<proteinExistence type="predicted"/>
<dbReference type="EMBL" id="JARJCM010000228">
    <property type="protein sequence ID" value="KAJ7021567.1"/>
    <property type="molecule type" value="Genomic_DNA"/>
</dbReference>
<gene>
    <name evidence="1" type="ORF">C8F04DRAFT_1273534</name>
</gene>
<organism evidence="1 2">
    <name type="scientific">Mycena alexandri</name>
    <dbReference type="NCBI Taxonomy" id="1745969"/>
    <lineage>
        <taxon>Eukaryota</taxon>
        <taxon>Fungi</taxon>
        <taxon>Dikarya</taxon>
        <taxon>Basidiomycota</taxon>
        <taxon>Agaricomycotina</taxon>
        <taxon>Agaricomycetes</taxon>
        <taxon>Agaricomycetidae</taxon>
        <taxon>Agaricales</taxon>
        <taxon>Marasmiineae</taxon>
        <taxon>Mycenaceae</taxon>
        <taxon>Mycena</taxon>
    </lineage>
</organism>
<evidence type="ECO:0000313" key="1">
    <source>
        <dbReference type="EMBL" id="KAJ7021567.1"/>
    </source>
</evidence>
<protein>
    <submittedName>
        <fullName evidence="1">Uncharacterized protein</fullName>
    </submittedName>
</protein>
<evidence type="ECO:0000313" key="2">
    <source>
        <dbReference type="Proteomes" id="UP001218188"/>
    </source>
</evidence>